<dbReference type="Proteomes" id="UP000886885">
    <property type="component" value="Unassembled WGS sequence"/>
</dbReference>
<name>A0A8X8C1V6_POPTO</name>
<organism evidence="1 2">
    <name type="scientific">Populus tomentosa</name>
    <name type="common">Chinese white poplar</name>
    <dbReference type="NCBI Taxonomy" id="118781"/>
    <lineage>
        <taxon>Eukaryota</taxon>
        <taxon>Viridiplantae</taxon>
        <taxon>Streptophyta</taxon>
        <taxon>Embryophyta</taxon>
        <taxon>Tracheophyta</taxon>
        <taxon>Spermatophyta</taxon>
        <taxon>Magnoliopsida</taxon>
        <taxon>eudicotyledons</taxon>
        <taxon>Gunneridae</taxon>
        <taxon>Pentapetalae</taxon>
        <taxon>rosids</taxon>
        <taxon>fabids</taxon>
        <taxon>Malpighiales</taxon>
        <taxon>Salicaceae</taxon>
        <taxon>Saliceae</taxon>
        <taxon>Populus</taxon>
    </lineage>
</organism>
<dbReference type="OrthoDB" id="1722361at2759"/>
<dbReference type="GO" id="GO:0005737">
    <property type="term" value="C:cytoplasm"/>
    <property type="evidence" value="ECO:0007669"/>
    <property type="project" value="TreeGrafter"/>
</dbReference>
<protein>
    <submittedName>
        <fullName evidence="1">Uncharacterized protein</fullName>
    </submittedName>
</protein>
<dbReference type="GO" id="GO:0016197">
    <property type="term" value="P:endosomal transport"/>
    <property type="evidence" value="ECO:0007669"/>
    <property type="project" value="TreeGrafter"/>
</dbReference>
<dbReference type="EMBL" id="JAAWWB010000764">
    <property type="protein sequence ID" value="KAG6736599.1"/>
    <property type="molecule type" value="Genomic_DNA"/>
</dbReference>
<gene>
    <name evidence="1" type="ORF">POTOM_060538</name>
</gene>
<dbReference type="AlphaFoldDB" id="A0A8X8C1V6"/>
<comment type="caution">
    <text evidence="1">The sequence shown here is derived from an EMBL/GenBank/DDBJ whole genome shotgun (WGS) entry which is preliminary data.</text>
</comment>
<sequence>MTGQPKVAYGSAAWGPAAYTIHGPVPGMRPPVPVTASQPDGVMVLYKSRCDNRLNEITERALADKRRLLGKKYEEKYKQVAEVASKLTIEEATFRDIQERKLELRQAITNMEQGGSTDGILQVRADRIQSDLDELLKV</sequence>
<reference evidence="1" key="1">
    <citation type="journal article" date="2020" name="bioRxiv">
        <title>Hybrid origin of Populus tomentosa Carr. identified through genome sequencing and phylogenomic analysis.</title>
        <authorList>
            <person name="An X."/>
            <person name="Gao K."/>
            <person name="Chen Z."/>
            <person name="Li J."/>
            <person name="Yang X."/>
            <person name="Yang X."/>
            <person name="Zhou J."/>
            <person name="Guo T."/>
            <person name="Zhao T."/>
            <person name="Huang S."/>
            <person name="Miao D."/>
            <person name="Khan W.U."/>
            <person name="Rao P."/>
            <person name="Ye M."/>
            <person name="Lei B."/>
            <person name="Liao W."/>
            <person name="Wang J."/>
            <person name="Ji L."/>
            <person name="Li Y."/>
            <person name="Guo B."/>
            <person name="Mustafa N.S."/>
            <person name="Li S."/>
            <person name="Yun Q."/>
            <person name="Keller S.R."/>
            <person name="Mao J."/>
            <person name="Zhang R."/>
            <person name="Strauss S.H."/>
        </authorList>
    </citation>
    <scope>NUCLEOTIDE SEQUENCE</scope>
    <source>
        <strain evidence="1">GM15</strain>
        <tissue evidence="1">Leaf</tissue>
    </source>
</reference>
<accession>A0A8X8C1V6</accession>
<evidence type="ECO:0000313" key="2">
    <source>
        <dbReference type="Proteomes" id="UP000886885"/>
    </source>
</evidence>
<dbReference type="PANTHER" id="PTHR11216:SF137">
    <property type="entry name" value="CALCIUM-BINDING EF HAND FAMILY PROTEIN"/>
    <property type="match status" value="1"/>
</dbReference>
<keyword evidence="2" id="KW-1185">Reference proteome</keyword>
<proteinExistence type="predicted"/>
<dbReference type="GO" id="GO:0005634">
    <property type="term" value="C:nucleus"/>
    <property type="evidence" value="ECO:0007669"/>
    <property type="project" value="TreeGrafter"/>
</dbReference>
<dbReference type="GO" id="GO:0005886">
    <property type="term" value="C:plasma membrane"/>
    <property type="evidence" value="ECO:0007669"/>
    <property type="project" value="TreeGrafter"/>
</dbReference>
<evidence type="ECO:0000313" key="1">
    <source>
        <dbReference type="EMBL" id="KAG6736599.1"/>
    </source>
</evidence>
<dbReference type="GO" id="GO:0006897">
    <property type="term" value="P:endocytosis"/>
    <property type="evidence" value="ECO:0007669"/>
    <property type="project" value="TreeGrafter"/>
</dbReference>
<dbReference type="PANTHER" id="PTHR11216">
    <property type="entry name" value="EH DOMAIN"/>
    <property type="match status" value="1"/>
</dbReference>